<reference evidence="13 14" key="1">
    <citation type="submission" date="2020-10" db="EMBL/GenBank/DDBJ databases">
        <title>Ca. Dormibacterota MAGs.</title>
        <authorList>
            <person name="Montgomery K."/>
        </authorList>
    </citation>
    <scope>NUCLEOTIDE SEQUENCE [LARGE SCALE GENOMIC DNA]</scope>
    <source>
        <strain evidence="13">SC8811_S16_3</strain>
    </source>
</reference>
<evidence type="ECO:0000256" key="6">
    <source>
        <dbReference type="ARBA" id="ARBA00022781"/>
    </source>
</evidence>
<comment type="caution">
    <text evidence="13">The sequence shown here is derived from an EMBL/GenBank/DDBJ whole genome shotgun (WGS) entry which is preliminary data.</text>
</comment>
<evidence type="ECO:0000256" key="2">
    <source>
        <dbReference type="ARBA" id="ARBA00006810"/>
    </source>
</evidence>
<evidence type="ECO:0000256" key="3">
    <source>
        <dbReference type="ARBA" id="ARBA00022448"/>
    </source>
</evidence>
<dbReference type="GO" id="GO:0042777">
    <property type="term" value="P:proton motive force-driven plasma membrane ATP synthesis"/>
    <property type="evidence" value="ECO:0007669"/>
    <property type="project" value="TreeGrafter"/>
</dbReference>
<dbReference type="AlphaFoldDB" id="A0A934KJG6"/>
<evidence type="ECO:0000313" key="14">
    <source>
        <dbReference type="Proteomes" id="UP000620075"/>
    </source>
</evidence>
<evidence type="ECO:0000256" key="1">
    <source>
        <dbReference type="ARBA" id="ARBA00004141"/>
    </source>
</evidence>
<dbReference type="CDD" id="cd00310">
    <property type="entry name" value="ATP-synt_Fo_a_6"/>
    <property type="match status" value="1"/>
</dbReference>
<sequence>MIYLAEGPPVEHPTVDFCSGPAILCQANIDSLVSSAFAIGVTLLICFLMAAKLKPGTPGKFQMIFELIYGYVKGQVVEAVDAKATFIVPLALTIFIYILIGNWLDFLPLTGYFHPANSDLNQTAAMAVVVILLVTGYAIRVQGVRGYLHHFTRPLDMNLAVRVAYTPLNIIEELAKPLTLALRLFGNIFGGLVMLFVLATLVPQIPLPFVPVLLSAVLVVAWKLFDVLFIGLIQAFIFMLLTIIYFGMARQGAHEEHA</sequence>
<organism evidence="13 14">
    <name type="scientific">Candidatus Dormiibacter inghamiae</name>
    <dbReference type="NCBI Taxonomy" id="3127013"/>
    <lineage>
        <taxon>Bacteria</taxon>
        <taxon>Bacillati</taxon>
        <taxon>Candidatus Dormiibacterota</taxon>
        <taxon>Candidatus Dormibacteria</taxon>
        <taxon>Candidatus Dormibacterales</taxon>
        <taxon>Candidatus Dormibacteraceae</taxon>
        <taxon>Candidatus Dormiibacter</taxon>
    </lineage>
</organism>
<accession>A0A934KJG6</accession>
<evidence type="ECO:0000256" key="5">
    <source>
        <dbReference type="ARBA" id="ARBA00022692"/>
    </source>
</evidence>
<dbReference type="NCBIfam" id="TIGR01131">
    <property type="entry name" value="ATP_synt_6_or_A"/>
    <property type="match status" value="1"/>
</dbReference>
<dbReference type="PRINTS" id="PR00123">
    <property type="entry name" value="ATPASEA"/>
</dbReference>
<dbReference type="GO" id="GO:0046933">
    <property type="term" value="F:proton-transporting ATP synthase activity, rotational mechanism"/>
    <property type="evidence" value="ECO:0007669"/>
    <property type="project" value="UniProtKB-UniRule"/>
</dbReference>
<name>A0A934KJG6_9BACT</name>
<dbReference type="EMBL" id="JAEKNQ010000045">
    <property type="protein sequence ID" value="MBJ7603928.1"/>
    <property type="molecule type" value="Genomic_DNA"/>
</dbReference>
<keyword evidence="7 11" id="KW-1133">Transmembrane helix</keyword>
<keyword evidence="11" id="KW-1003">Cell membrane</keyword>
<comment type="function">
    <text evidence="11 12">Key component of the proton channel; it plays a direct role in the translocation of protons across the membrane.</text>
</comment>
<evidence type="ECO:0000256" key="12">
    <source>
        <dbReference type="RuleBase" id="RU000483"/>
    </source>
</evidence>
<dbReference type="InterPro" id="IPR045082">
    <property type="entry name" value="ATP_syn_F0_a_bact/chloroplast"/>
</dbReference>
<dbReference type="GO" id="GO:0005886">
    <property type="term" value="C:plasma membrane"/>
    <property type="evidence" value="ECO:0007669"/>
    <property type="project" value="UniProtKB-SubCell"/>
</dbReference>
<dbReference type="Pfam" id="PF00119">
    <property type="entry name" value="ATP-synt_A"/>
    <property type="match status" value="1"/>
</dbReference>
<gene>
    <name evidence="11 13" type="primary">atpB</name>
    <name evidence="13" type="ORF">JF888_12155</name>
</gene>
<feature type="transmembrane region" description="Helical" evidence="11">
    <location>
        <begin position="227"/>
        <end position="248"/>
    </location>
</feature>
<feature type="transmembrane region" description="Helical" evidence="11">
    <location>
        <begin position="32"/>
        <end position="51"/>
    </location>
</feature>
<feature type="transmembrane region" description="Helical" evidence="11">
    <location>
        <begin position="184"/>
        <end position="207"/>
    </location>
</feature>
<dbReference type="InterPro" id="IPR023011">
    <property type="entry name" value="ATP_synth_F0_asu_AS"/>
</dbReference>
<dbReference type="PANTHER" id="PTHR42823:SF3">
    <property type="entry name" value="ATP SYNTHASE SUBUNIT A, CHLOROPLASTIC"/>
    <property type="match status" value="1"/>
</dbReference>
<dbReference type="RefSeq" id="WP_338180731.1">
    <property type="nucleotide sequence ID" value="NZ_JAEKNQ010000045.1"/>
</dbReference>
<evidence type="ECO:0000313" key="13">
    <source>
        <dbReference type="EMBL" id="MBJ7603928.1"/>
    </source>
</evidence>
<keyword evidence="6 11" id="KW-0375">Hydrogen ion transport</keyword>
<comment type="subcellular location">
    <subcellularLocation>
        <location evidence="11 12">Cell membrane</location>
        <topology evidence="11 12">Multi-pass membrane protein</topology>
    </subcellularLocation>
    <subcellularLocation>
        <location evidence="1">Membrane</location>
        <topology evidence="1">Multi-pass membrane protein</topology>
    </subcellularLocation>
</comment>
<protein>
    <recommendedName>
        <fullName evidence="11 12">ATP synthase subunit a</fullName>
    </recommendedName>
    <alternativeName>
        <fullName evidence="11">ATP synthase F0 sector subunit a</fullName>
    </alternativeName>
    <alternativeName>
        <fullName evidence="11">F-ATPase subunit 6</fullName>
    </alternativeName>
</protein>
<dbReference type="InterPro" id="IPR000568">
    <property type="entry name" value="ATP_synth_F0_asu"/>
</dbReference>
<keyword evidence="3 11" id="KW-0813">Transport</keyword>
<proteinExistence type="inferred from homology"/>
<dbReference type="GO" id="GO:0045259">
    <property type="term" value="C:proton-transporting ATP synthase complex"/>
    <property type="evidence" value="ECO:0007669"/>
    <property type="project" value="UniProtKB-KW"/>
</dbReference>
<evidence type="ECO:0000256" key="8">
    <source>
        <dbReference type="ARBA" id="ARBA00023065"/>
    </source>
</evidence>
<evidence type="ECO:0000256" key="10">
    <source>
        <dbReference type="ARBA" id="ARBA00023310"/>
    </source>
</evidence>
<comment type="similarity">
    <text evidence="2 11 12">Belongs to the ATPase A chain family.</text>
</comment>
<dbReference type="Proteomes" id="UP000620075">
    <property type="component" value="Unassembled WGS sequence"/>
</dbReference>
<evidence type="ECO:0000256" key="4">
    <source>
        <dbReference type="ARBA" id="ARBA00022547"/>
    </source>
</evidence>
<feature type="transmembrane region" description="Helical" evidence="11">
    <location>
        <begin position="124"/>
        <end position="143"/>
    </location>
</feature>
<evidence type="ECO:0000256" key="9">
    <source>
        <dbReference type="ARBA" id="ARBA00023136"/>
    </source>
</evidence>
<evidence type="ECO:0000256" key="11">
    <source>
        <dbReference type="HAMAP-Rule" id="MF_01393"/>
    </source>
</evidence>
<feature type="transmembrane region" description="Helical" evidence="11">
    <location>
        <begin position="84"/>
        <end position="104"/>
    </location>
</feature>
<dbReference type="SUPFAM" id="SSF81336">
    <property type="entry name" value="F1F0 ATP synthase subunit A"/>
    <property type="match status" value="1"/>
</dbReference>
<keyword evidence="8 11" id="KW-0406">Ion transport</keyword>
<dbReference type="PANTHER" id="PTHR42823">
    <property type="entry name" value="ATP SYNTHASE SUBUNIT A, CHLOROPLASTIC"/>
    <property type="match status" value="1"/>
</dbReference>
<dbReference type="Gene3D" id="1.20.120.220">
    <property type="entry name" value="ATP synthase, F0 complex, subunit A"/>
    <property type="match status" value="1"/>
</dbReference>
<keyword evidence="5 11" id="KW-0812">Transmembrane</keyword>
<dbReference type="InterPro" id="IPR035908">
    <property type="entry name" value="F0_ATP_A_sf"/>
</dbReference>
<evidence type="ECO:0000256" key="7">
    <source>
        <dbReference type="ARBA" id="ARBA00022989"/>
    </source>
</evidence>
<keyword evidence="9 11" id="KW-0472">Membrane</keyword>
<keyword evidence="10 11" id="KW-0066">ATP synthesis</keyword>
<dbReference type="HAMAP" id="MF_01393">
    <property type="entry name" value="ATP_synth_a_bact"/>
    <property type="match status" value="1"/>
</dbReference>
<dbReference type="PROSITE" id="PS00449">
    <property type="entry name" value="ATPASE_A"/>
    <property type="match status" value="1"/>
</dbReference>
<keyword evidence="4 11" id="KW-0138">CF(0)</keyword>